<evidence type="ECO:0000313" key="7">
    <source>
        <dbReference type="Proteomes" id="UP000243547"/>
    </source>
</evidence>
<proteinExistence type="inferred from homology"/>
<sequence>MSKKGLGRGLSALIPELPQQDFNPNSILEIPINRIRPNPKQPRKNFSQESLQELAESIKIHGIIQPIVVRSIEGGYELVAGERRLRACKIAGLHTIKAVVQTFTDRQLAELALIENLQREDLNPIEEAEAYQKLIDEFNLTQEQLSLRLGKSRSAIANTLRLLGLAKDVKEMVIKGLLKPGQARPLLVLDKIRQKEVAKLIVEKSLNTRQIEKYVKELSEKEKKPKIKREDNINPEIKDVEERIMETIGVKVKIKGNDKKGIIEINYYDENDLNKIIQLLLDKG</sequence>
<dbReference type="SUPFAM" id="SSF109709">
    <property type="entry name" value="KorB DNA-binding domain-like"/>
    <property type="match status" value="1"/>
</dbReference>
<evidence type="ECO:0000256" key="2">
    <source>
        <dbReference type="ARBA" id="ARBA00006295"/>
    </source>
</evidence>
<dbReference type="Pfam" id="PF17762">
    <property type="entry name" value="HTH_ParB"/>
    <property type="match status" value="1"/>
</dbReference>
<evidence type="ECO:0000313" key="6">
    <source>
        <dbReference type="EMBL" id="SHJ77670.1"/>
    </source>
</evidence>
<keyword evidence="4 6" id="KW-0238">DNA-binding</keyword>
<dbReference type="AlphaFoldDB" id="A0A1M6M2M3"/>
<feature type="domain" description="ParB-like N-terminal" evidence="5">
    <location>
        <begin position="28"/>
        <end position="117"/>
    </location>
</feature>
<dbReference type="InterPro" id="IPR050336">
    <property type="entry name" value="Chromosome_partition/occlusion"/>
</dbReference>
<dbReference type="InterPro" id="IPR057240">
    <property type="entry name" value="ParB_dimer_C"/>
</dbReference>
<comment type="similarity">
    <text evidence="2">Belongs to the ParB family.</text>
</comment>
<dbReference type="Pfam" id="PF23552">
    <property type="entry name" value="ParB_C"/>
    <property type="match status" value="1"/>
</dbReference>
<dbReference type="InterPro" id="IPR036086">
    <property type="entry name" value="ParB/Sulfiredoxin_sf"/>
</dbReference>
<dbReference type="NCBIfam" id="TIGR00180">
    <property type="entry name" value="parB_part"/>
    <property type="match status" value="1"/>
</dbReference>
<accession>A0A1M6M2M3</accession>
<comment type="subcellular location">
    <subcellularLocation>
        <location evidence="1">Cytoplasm</location>
        <location evidence="1">Nucleoid</location>
    </subcellularLocation>
</comment>
<dbReference type="EMBL" id="FRAI01000006">
    <property type="protein sequence ID" value="SHJ77670.1"/>
    <property type="molecule type" value="Genomic_DNA"/>
</dbReference>
<dbReference type="SUPFAM" id="SSF110849">
    <property type="entry name" value="ParB/Sulfiredoxin"/>
    <property type="match status" value="1"/>
</dbReference>
<evidence type="ECO:0000256" key="1">
    <source>
        <dbReference type="ARBA" id="ARBA00004453"/>
    </source>
</evidence>
<dbReference type="Proteomes" id="UP000243547">
    <property type="component" value="Unassembled WGS sequence"/>
</dbReference>
<dbReference type="InterPro" id="IPR003115">
    <property type="entry name" value="ParB_N"/>
</dbReference>
<reference evidence="7" key="1">
    <citation type="submission" date="2016-11" db="EMBL/GenBank/DDBJ databases">
        <authorList>
            <person name="Varghese N."/>
            <person name="Submissions S."/>
        </authorList>
    </citation>
    <scope>NUCLEOTIDE SEQUENCE [LARGE SCALE GENOMIC DNA]</scope>
    <source>
        <strain evidence="7">DSM 14826</strain>
    </source>
</reference>
<dbReference type="FunFam" id="3.90.1530.30:FF:000001">
    <property type="entry name" value="Chromosome partitioning protein ParB"/>
    <property type="match status" value="1"/>
</dbReference>
<dbReference type="RefSeq" id="WP_072906265.1">
    <property type="nucleotide sequence ID" value="NZ_FRAI01000006.1"/>
</dbReference>
<dbReference type="Gene3D" id="3.90.1530.30">
    <property type="match status" value="1"/>
</dbReference>
<dbReference type="Gene3D" id="1.10.10.2830">
    <property type="match status" value="1"/>
</dbReference>
<dbReference type="STRING" id="1120989.SAMN02745227_00624"/>
<evidence type="ECO:0000259" key="5">
    <source>
        <dbReference type="SMART" id="SM00470"/>
    </source>
</evidence>
<organism evidence="6 7">
    <name type="scientific">Anaerobranca californiensis DSM 14826</name>
    <dbReference type="NCBI Taxonomy" id="1120989"/>
    <lineage>
        <taxon>Bacteria</taxon>
        <taxon>Bacillati</taxon>
        <taxon>Bacillota</taxon>
        <taxon>Clostridia</taxon>
        <taxon>Eubacteriales</taxon>
        <taxon>Proteinivoracaceae</taxon>
        <taxon>Anaerobranca</taxon>
    </lineage>
</organism>
<evidence type="ECO:0000256" key="3">
    <source>
        <dbReference type="ARBA" id="ARBA00022829"/>
    </source>
</evidence>
<evidence type="ECO:0000256" key="4">
    <source>
        <dbReference type="ARBA" id="ARBA00023125"/>
    </source>
</evidence>
<dbReference type="Pfam" id="PF02195">
    <property type="entry name" value="ParB_N"/>
    <property type="match status" value="1"/>
</dbReference>
<dbReference type="FunFam" id="1.10.10.2830:FF:000001">
    <property type="entry name" value="Chromosome partitioning protein ParB"/>
    <property type="match status" value="1"/>
</dbReference>
<gene>
    <name evidence="6" type="ORF">SAMN02745227_00624</name>
</gene>
<dbReference type="PANTHER" id="PTHR33375">
    <property type="entry name" value="CHROMOSOME-PARTITIONING PROTEIN PARB-RELATED"/>
    <property type="match status" value="1"/>
</dbReference>
<protein>
    <submittedName>
        <fullName evidence="6">Chromosome segregation DNA-binding protein</fullName>
    </submittedName>
</protein>
<keyword evidence="3" id="KW-0159">Chromosome partition</keyword>
<dbReference type="GO" id="GO:0003677">
    <property type="term" value="F:DNA binding"/>
    <property type="evidence" value="ECO:0007669"/>
    <property type="project" value="UniProtKB-KW"/>
</dbReference>
<dbReference type="CDD" id="cd16393">
    <property type="entry name" value="SPO0J_N"/>
    <property type="match status" value="1"/>
</dbReference>
<keyword evidence="7" id="KW-1185">Reference proteome</keyword>
<dbReference type="GO" id="GO:0005694">
    <property type="term" value="C:chromosome"/>
    <property type="evidence" value="ECO:0007669"/>
    <property type="project" value="TreeGrafter"/>
</dbReference>
<name>A0A1M6M2M3_9FIRM</name>
<dbReference type="PANTHER" id="PTHR33375:SF1">
    <property type="entry name" value="CHROMOSOME-PARTITIONING PROTEIN PARB-RELATED"/>
    <property type="match status" value="1"/>
</dbReference>
<dbReference type="GO" id="GO:0007059">
    <property type="term" value="P:chromosome segregation"/>
    <property type="evidence" value="ECO:0007669"/>
    <property type="project" value="UniProtKB-KW"/>
</dbReference>
<dbReference type="OrthoDB" id="9802051at2"/>
<dbReference type="InterPro" id="IPR041468">
    <property type="entry name" value="HTH_ParB/Spo0J"/>
</dbReference>
<dbReference type="GO" id="GO:0009295">
    <property type="term" value="C:nucleoid"/>
    <property type="evidence" value="ECO:0007669"/>
    <property type="project" value="UniProtKB-SubCell"/>
</dbReference>
<dbReference type="GO" id="GO:0045881">
    <property type="term" value="P:positive regulation of sporulation resulting in formation of a cellular spore"/>
    <property type="evidence" value="ECO:0007669"/>
    <property type="project" value="TreeGrafter"/>
</dbReference>
<dbReference type="InterPro" id="IPR004437">
    <property type="entry name" value="ParB/RepB/Spo0J"/>
</dbReference>
<dbReference type="SMART" id="SM00470">
    <property type="entry name" value="ParB"/>
    <property type="match status" value="1"/>
</dbReference>